<proteinExistence type="predicted"/>
<dbReference type="GO" id="GO:0016787">
    <property type="term" value="F:hydrolase activity"/>
    <property type="evidence" value="ECO:0007669"/>
    <property type="project" value="UniProtKB-KW"/>
</dbReference>
<keyword evidence="1" id="KW-0812">Transmembrane</keyword>
<name>A0A090U2W5_9VIBR</name>
<dbReference type="Proteomes" id="UP000029224">
    <property type="component" value="Unassembled WGS sequence"/>
</dbReference>
<feature type="transmembrane region" description="Helical" evidence="1">
    <location>
        <begin position="6"/>
        <end position="26"/>
    </location>
</feature>
<reference evidence="2 3" key="2">
    <citation type="submission" date="2014-09" db="EMBL/GenBank/DDBJ databases">
        <authorList>
            <consortium name="NBRP consortium"/>
            <person name="Sawabe T."/>
            <person name="Meirelles P."/>
            <person name="Nakanishi M."/>
            <person name="Sayaka M."/>
            <person name="Hattori M."/>
            <person name="Ohkuma M."/>
        </authorList>
    </citation>
    <scope>NUCLEOTIDE SEQUENCE [LARGE SCALE GENOMIC DNA]</scope>
    <source>
        <strain evidence="2 3">JCM 19240</strain>
    </source>
</reference>
<keyword evidence="3" id="KW-1185">Reference proteome</keyword>
<dbReference type="AlphaFoldDB" id="A0A090U2W5"/>
<dbReference type="EC" id="3.6.3.4" evidence="2"/>
<sequence length="44" mass="4887">MSVAAIGALYLGETVEAAMVLLLFLIGERLKRSQPREQEVAFKH</sequence>
<evidence type="ECO:0000313" key="3">
    <source>
        <dbReference type="Proteomes" id="UP000029224"/>
    </source>
</evidence>
<dbReference type="EMBL" id="BBMT01000016">
    <property type="protein sequence ID" value="GAL37307.1"/>
    <property type="molecule type" value="Genomic_DNA"/>
</dbReference>
<keyword evidence="2" id="KW-0378">Hydrolase</keyword>
<reference evidence="2 3" key="1">
    <citation type="submission" date="2014-09" db="EMBL/GenBank/DDBJ databases">
        <title>Vibrio maritimus JCM 19240. (C210) whole genome shotgun sequence.</title>
        <authorList>
            <person name="Sawabe T."/>
            <person name="Meirelles P."/>
            <person name="Nakanishi M."/>
            <person name="Sayaka M."/>
            <person name="Hattori M."/>
            <person name="Ohkuma M."/>
        </authorList>
    </citation>
    <scope>NUCLEOTIDE SEQUENCE [LARGE SCALE GENOMIC DNA]</scope>
    <source>
        <strain evidence="2 3">JCM 19240</strain>
    </source>
</reference>
<accession>A0A090U2W5</accession>
<evidence type="ECO:0000313" key="2">
    <source>
        <dbReference type="EMBL" id="GAL37307.1"/>
    </source>
</evidence>
<evidence type="ECO:0000256" key="1">
    <source>
        <dbReference type="SAM" id="Phobius"/>
    </source>
</evidence>
<comment type="caution">
    <text evidence="2">The sequence shown here is derived from an EMBL/GenBank/DDBJ whole genome shotgun (WGS) entry which is preliminary data.</text>
</comment>
<protein>
    <submittedName>
        <fullName evidence="2">Copper-translocating P-type ATPase</fullName>
        <ecNumber evidence="2">3.6.3.3</ecNumber>
        <ecNumber evidence="2">3.6.3.4</ecNumber>
    </submittedName>
</protein>
<keyword evidence="1" id="KW-0472">Membrane</keyword>
<organism evidence="2 3">
    <name type="scientific">Vibrio maritimus</name>
    <dbReference type="NCBI Taxonomy" id="990268"/>
    <lineage>
        <taxon>Bacteria</taxon>
        <taxon>Pseudomonadati</taxon>
        <taxon>Pseudomonadota</taxon>
        <taxon>Gammaproteobacteria</taxon>
        <taxon>Vibrionales</taxon>
        <taxon>Vibrionaceae</taxon>
        <taxon>Vibrio</taxon>
    </lineage>
</organism>
<dbReference type="EC" id="3.6.3.3" evidence="2"/>
<keyword evidence="1" id="KW-1133">Transmembrane helix</keyword>
<gene>
    <name evidence="2" type="ORF">JCM19240_3169</name>
</gene>